<proteinExistence type="predicted"/>
<dbReference type="Gene3D" id="3.30.200.20">
    <property type="entry name" value="Phosphorylase Kinase, domain 1"/>
    <property type="match status" value="1"/>
</dbReference>
<dbReference type="VEuPathDB" id="FungiDB:BTJ68_08196"/>
<dbReference type="InterPro" id="IPR011009">
    <property type="entry name" value="Kinase-like_dom_sf"/>
</dbReference>
<name>A0A3M7ICN6_HORWE</name>
<feature type="domain" description="Protein kinase" evidence="1">
    <location>
        <begin position="55"/>
        <end position="494"/>
    </location>
</feature>
<evidence type="ECO:0000313" key="3">
    <source>
        <dbReference type="Proteomes" id="UP000281677"/>
    </source>
</evidence>
<dbReference type="InterPro" id="IPR051035">
    <property type="entry name" value="Mito_inheritance_9"/>
</dbReference>
<sequence length="541" mass="62074">MAAPQTSHETSIFEYTSGRWLYNEKMRLDERHLTFNVSALLAAAAQSINRQKEDIKSFRKLAEGGFNRVFELTMRDGFQIVARLPYPSTQPKLLATSSEVATMDLVRTHNVPTPLVYAYSTDANNPVGSEYMVMEKVPGRCLADIWYELCDKERVKILGAIVDQEAKLFNIPLPAYGSIYKTSDLPKTIDYAKLEADAGQFCVGPDASLGHWFGTRSQLDISRSPATTCQQVLEGGAKKEMAWLHSYGKSRLPFEREYREMFNYSKVDPEEHISSLEKVLKVSSDTVPVEDWLHKPIIRHPDLSPNNIFVDDNFNVTSILDWQHTTVLPLYLHAGIPSSFQNYGDPDSEDLKKPEYPSYLDELDEDDRLKDVELYRRRHTHYYYIGATITKLNSHYKAMSQDRGLFRKKLYQHAVGPWEGNSIPLKSDLVMLSRNWSELTKGGIEGEKKNETCPITFQQQDADETMDKMLEQEDIDKKMEIVRDAIGISTDGWVSFERYDDAVAVAKDMKAQALDYAENEWEREMTEQHWPFDDFDENGLC</sequence>
<reference evidence="2 3" key="1">
    <citation type="journal article" date="2018" name="BMC Genomics">
        <title>Genomic evidence for intraspecific hybridization in a clonal and extremely halotolerant yeast.</title>
        <authorList>
            <person name="Gostincar C."/>
            <person name="Stajich J.E."/>
            <person name="Zupancic J."/>
            <person name="Zalar P."/>
            <person name="Gunde-Cimerman N."/>
        </authorList>
    </citation>
    <scope>NUCLEOTIDE SEQUENCE [LARGE SCALE GENOMIC DNA]</scope>
    <source>
        <strain evidence="2 3">EXF-120</strain>
    </source>
</reference>
<dbReference type="Pfam" id="PF01636">
    <property type="entry name" value="APH"/>
    <property type="match status" value="1"/>
</dbReference>
<dbReference type="EMBL" id="QWIT01000496">
    <property type="protein sequence ID" value="RMZ23291.1"/>
    <property type="molecule type" value="Genomic_DNA"/>
</dbReference>
<protein>
    <recommendedName>
        <fullName evidence="1">Protein kinase domain-containing protein</fullName>
    </recommendedName>
</protein>
<dbReference type="AlphaFoldDB" id="A0A3M7ICN6"/>
<evidence type="ECO:0000313" key="2">
    <source>
        <dbReference type="EMBL" id="RMZ23291.1"/>
    </source>
</evidence>
<dbReference type="PANTHER" id="PTHR36091:SF2">
    <property type="entry name" value="AMINOGLYCOSIDE PHOSPHOTRANSFERASE DOMAIN-CONTAINING PROTEIN"/>
    <property type="match status" value="1"/>
</dbReference>
<organism evidence="2 3">
    <name type="scientific">Hortaea werneckii</name>
    <name type="common">Black yeast</name>
    <name type="synonym">Cladosporium werneckii</name>
    <dbReference type="NCBI Taxonomy" id="91943"/>
    <lineage>
        <taxon>Eukaryota</taxon>
        <taxon>Fungi</taxon>
        <taxon>Dikarya</taxon>
        <taxon>Ascomycota</taxon>
        <taxon>Pezizomycotina</taxon>
        <taxon>Dothideomycetes</taxon>
        <taxon>Dothideomycetidae</taxon>
        <taxon>Mycosphaerellales</taxon>
        <taxon>Teratosphaeriaceae</taxon>
        <taxon>Hortaea</taxon>
    </lineage>
</organism>
<dbReference type="GO" id="GO:0005524">
    <property type="term" value="F:ATP binding"/>
    <property type="evidence" value="ECO:0007669"/>
    <property type="project" value="InterPro"/>
</dbReference>
<dbReference type="PANTHER" id="PTHR36091">
    <property type="entry name" value="ALTERED INHERITANCE OF MITOCHONDRIA PROTEIN 9, MITOCHONDRIAL"/>
    <property type="match status" value="1"/>
</dbReference>
<accession>A0A3M7ICN6</accession>
<dbReference type="InterPro" id="IPR000719">
    <property type="entry name" value="Prot_kinase_dom"/>
</dbReference>
<dbReference type="Proteomes" id="UP000281677">
    <property type="component" value="Unassembled WGS sequence"/>
</dbReference>
<evidence type="ECO:0000259" key="1">
    <source>
        <dbReference type="PROSITE" id="PS50011"/>
    </source>
</evidence>
<dbReference type="InterPro" id="IPR002575">
    <property type="entry name" value="Aminoglycoside_PTrfase"/>
</dbReference>
<comment type="caution">
    <text evidence="2">The sequence shown here is derived from an EMBL/GenBank/DDBJ whole genome shotgun (WGS) entry which is preliminary data.</text>
</comment>
<dbReference type="GO" id="GO:0005739">
    <property type="term" value="C:mitochondrion"/>
    <property type="evidence" value="ECO:0007669"/>
    <property type="project" value="TreeGrafter"/>
</dbReference>
<dbReference type="GO" id="GO:0004672">
    <property type="term" value="F:protein kinase activity"/>
    <property type="evidence" value="ECO:0007669"/>
    <property type="project" value="InterPro"/>
</dbReference>
<dbReference type="SUPFAM" id="SSF56112">
    <property type="entry name" value="Protein kinase-like (PK-like)"/>
    <property type="match status" value="1"/>
</dbReference>
<gene>
    <name evidence="2" type="ORF">D0859_12671</name>
</gene>
<dbReference type="OrthoDB" id="10003767at2759"/>
<dbReference type="PROSITE" id="PS50011">
    <property type="entry name" value="PROTEIN_KINASE_DOM"/>
    <property type="match status" value="1"/>
</dbReference>
<dbReference type="Gene3D" id="3.90.1200.10">
    <property type="match status" value="1"/>
</dbReference>